<dbReference type="PANTHER" id="PTHR43189:SF2">
    <property type="entry name" value="GLUCOSE 1-DEHYDROGENASE"/>
    <property type="match status" value="1"/>
</dbReference>
<keyword evidence="3" id="KW-0862">Zinc</keyword>
<evidence type="ECO:0000259" key="5">
    <source>
        <dbReference type="Pfam" id="PF08240"/>
    </source>
</evidence>
<dbReference type="GO" id="GO:0046872">
    <property type="term" value="F:metal ion binding"/>
    <property type="evidence" value="ECO:0007669"/>
    <property type="project" value="UniProtKB-KW"/>
</dbReference>
<feature type="domain" description="Glucose dehydrogenase C-terminal" evidence="6">
    <location>
        <begin position="148"/>
        <end position="359"/>
    </location>
</feature>
<dbReference type="SUPFAM" id="SSF50129">
    <property type="entry name" value="GroES-like"/>
    <property type="match status" value="1"/>
</dbReference>
<dbReference type="Pfam" id="PF08240">
    <property type="entry name" value="ADH_N"/>
    <property type="match status" value="1"/>
</dbReference>
<dbReference type="InterPro" id="IPR036291">
    <property type="entry name" value="NAD(P)-bd_dom_sf"/>
</dbReference>
<gene>
    <name evidence="7" type="ORF">Q664_26885</name>
</gene>
<accession>A0A084SQE7</accession>
<proteinExistence type="predicted"/>
<evidence type="ECO:0000256" key="1">
    <source>
        <dbReference type="ARBA" id="ARBA00001947"/>
    </source>
</evidence>
<evidence type="ECO:0000313" key="7">
    <source>
        <dbReference type="EMBL" id="KFA90682.1"/>
    </source>
</evidence>
<sequence length="364" mass="39584">MKAVAVFPKGREVKVIDVPEPKLRSPTQVRVRTLEVGVCGTDKEVVERKHGKPPEGEEHLIVGHECLGEVVEVGGQVENLKPGDLVVPRVRRPCPREECAPCRAGYSDFCVTGEYTERGIQAAHGFCAELFVEDALYLHPVPRELRGVAVLTEPLTIAEKALRGVAHIQTRMPWEKDKGGRAVVLGSGPVGLLGAMALMRAGFQTTMYSRSPKPNPKAEVSESLGVPYVSSKQHRVEELVKQRGRADVVYEAAGVASAGFELMEALAPNGVYVFTGVPGSEEGELDQGELMKQWVMNNQVVLGTVNAAPEDFEAAVADLGRFRTKWPGGLERLITARHPPEDYAEVVAGRKASHIKDIIVFSRG</sequence>
<name>A0A084SQE7_9BACT</name>
<keyword evidence="2" id="KW-0479">Metal-binding</keyword>
<dbReference type="EMBL" id="JPMI01000179">
    <property type="protein sequence ID" value="KFA90682.1"/>
    <property type="molecule type" value="Genomic_DNA"/>
</dbReference>
<dbReference type="CDD" id="cd08230">
    <property type="entry name" value="glucose_DH"/>
    <property type="match status" value="1"/>
</dbReference>
<dbReference type="RefSeq" id="WP_043401413.1">
    <property type="nucleotide sequence ID" value="NZ_JPMI01000179.1"/>
</dbReference>
<evidence type="ECO:0000256" key="2">
    <source>
        <dbReference type="ARBA" id="ARBA00022723"/>
    </source>
</evidence>
<dbReference type="InterPro" id="IPR031640">
    <property type="entry name" value="Glu_dehyd_C"/>
</dbReference>
<feature type="domain" description="Alcohol dehydrogenase-like N-terminal" evidence="5">
    <location>
        <begin position="26"/>
        <end position="142"/>
    </location>
</feature>
<keyword evidence="4" id="KW-0560">Oxidoreductase</keyword>
<protein>
    <submittedName>
        <fullName evidence="7">Glucose dehydrogenase</fullName>
    </submittedName>
</protein>
<evidence type="ECO:0000313" key="8">
    <source>
        <dbReference type="Proteomes" id="UP000028547"/>
    </source>
</evidence>
<dbReference type="Pfam" id="PF16912">
    <property type="entry name" value="Glu_dehyd_C"/>
    <property type="match status" value="1"/>
</dbReference>
<evidence type="ECO:0000256" key="3">
    <source>
        <dbReference type="ARBA" id="ARBA00022833"/>
    </source>
</evidence>
<evidence type="ECO:0000256" key="4">
    <source>
        <dbReference type="ARBA" id="ARBA00023002"/>
    </source>
</evidence>
<comment type="cofactor">
    <cofactor evidence="1">
        <name>Zn(2+)</name>
        <dbReference type="ChEBI" id="CHEBI:29105"/>
    </cofactor>
</comment>
<dbReference type="Gene3D" id="3.90.180.10">
    <property type="entry name" value="Medium-chain alcohol dehydrogenases, catalytic domain"/>
    <property type="match status" value="1"/>
</dbReference>
<comment type="caution">
    <text evidence="7">The sequence shown here is derived from an EMBL/GenBank/DDBJ whole genome shotgun (WGS) entry which is preliminary data.</text>
</comment>
<dbReference type="PANTHER" id="PTHR43189">
    <property type="entry name" value="ZINC-TYPE ALCOHOL DEHYDROGENASE-LIKE PROTEIN C1198.01-RELATED"/>
    <property type="match status" value="1"/>
</dbReference>
<dbReference type="Proteomes" id="UP000028547">
    <property type="component" value="Unassembled WGS sequence"/>
</dbReference>
<evidence type="ECO:0000259" key="6">
    <source>
        <dbReference type="Pfam" id="PF16912"/>
    </source>
</evidence>
<reference evidence="7 8" key="1">
    <citation type="submission" date="2014-07" db="EMBL/GenBank/DDBJ databases">
        <title>Draft Genome Sequence of Gephyronic Acid Producer, Cystobacter violaceus Strain Cb vi76.</title>
        <authorList>
            <person name="Stevens D.C."/>
            <person name="Young J."/>
            <person name="Carmichael R."/>
            <person name="Tan J."/>
            <person name="Taylor R.E."/>
        </authorList>
    </citation>
    <scope>NUCLEOTIDE SEQUENCE [LARGE SCALE GENOMIC DNA]</scope>
    <source>
        <strain evidence="7 8">Cb vi76</strain>
    </source>
</reference>
<dbReference type="GO" id="GO:0016491">
    <property type="term" value="F:oxidoreductase activity"/>
    <property type="evidence" value="ECO:0007669"/>
    <property type="project" value="UniProtKB-KW"/>
</dbReference>
<dbReference type="AlphaFoldDB" id="A0A084SQE7"/>
<dbReference type="InterPro" id="IPR011032">
    <property type="entry name" value="GroES-like_sf"/>
</dbReference>
<dbReference type="SUPFAM" id="SSF51735">
    <property type="entry name" value="NAD(P)-binding Rossmann-fold domains"/>
    <property type="match status" value="1"/>
</dbReference>
<organism evidence="7 8">
    <name type="scientific">Archangium violaceum Cb vi76</name>
    <dbReference type="NCBI Taxonomy" id="1406225"/>
    <lineage>
        <taxon>Bacteria</taxon>
        <taxon>Pseudomonadati</taxon>
        <taxon>Myxococcota</taxon>
        <taxon>Myxococcia</taxon>
        <taxon>Myxococcales</taxon>
        <taxon>Cystobacterineae</taxon>
        <taxon>Archangiaceae</taxon>
        <taxon>Archangium</taxon>
    </lineage>
</organism>
<dbReference type="InterPro" id="IPR013154">
    <property type="entry name" value="ADH-like_N"/>
</dbReference>
<dbReference type="Gene3D" id="3.40.50.720">
    <property type="entry name" value="NAD(P)-binding Rossmann-like Domain"/>
    <property type="match status" value="1"/>
</dbReference>